<evidence type="ECO:0000256" key="2">
    <source>
        <dbReference type="ARBA" id="ARBA00022679"/>
    </source>
</evidence>
<dbReference type="HAMAP" id="MF_00109">
    <property type="entry name" value="Shikimate_kinase"/>
    <property type="match status" value="1"/>
</dbReference>
<feature type="binding site" evidence="7">
    <location>
        <position position="263"/>
    </location>
    <ligand>
        <name>substrate</name>
    </ligand>
</feature>
<comment type="similarity">
    <text evidence="7">Belongs to the shikimate kinase family.</text>
</comment>
<feature type="binding site" evidence="7">
    <location>
        <position position="182"/>
    </location>
    <ligand>
        <name>substrate</name>
    </ligand>
</feature>
<dbReference type="InterPro" id="IPR001387">
    <property type="entry name" value="Cro/C1-type_HTH"/>
</dbReference>
<dbReference type="EMBL" id="JAQIOY010000006">
    <property type="protein sequence ID" value="MDA7426033.1"/>
    <property type="molecule type" value="Genomic_DNA"/>
</dbReference>
<gene>
    <name evidence="7" type="primary">aroK</name>
    <name evidence="9" type="ORF">PFY00_14965</name>
</gene>
<keyword evidence="7" id="KW-0963">Cytoplasm</keyword>
<evidence type="ECO:0000256" key="7">
    <source>
        <dbReference type="HAMAP-Rule" id="MF_00109"/>
    </source>
</evidence>
<dbReference type="Pfam" id="PF01202">
    <property type="entry name" value="SKI"/>
    <property type="match status" value="1"/>
</dbReference>
<evidence type="ECO:0000256" key="1">
    <source>
        <dbReference type="ARBA" id="ARBA00022605"/>
    </source>
</evidence>
<name>A0ABT4XVS5_9RHOB</name>
<dbReference type="Gene3D" id="3.40.50.300">
    <property type="entry name" value="P-loop containing nucleotide triphosphate hydrolases"/>
    <property type="match status" value="1"/>
</dbReference>
<keyword evidence="3 7" id="KW-0547">Nucleotide-binding</keyword>
<dbReference type="NCBIfam" id="NF006015">
    <property type="entry name" value="PRK08154.1"/>
    <property type="match status" value="1"/>
</dbReference>
<comment type="catalytic activity">
    <reaction evidence="7">
        <text>shikimate + ATP = 3-phosphoshikimate + ADP + H(+)</text>
        <dbReference type="Rhea" id="RHEA:13121"/>
        <dbReference type="ChEBI" id="CHEBI:15378"/>
        <dbReference type="ChEBI" id="CHEBI:30616"/>
        <dbReference type="ChEBI" id="CHEBI:36208"/>
        <dbReference type="ChEBI" id="CHEBI:145989"/>
        <dbReference type="ChEBI" id="CHEBI:456216"/>
        <dbReference type="EC" id="2.7.1.71"/>
    </reaction>
</comment>
<evidence type="ECO:0000256" key="3">
    <source>
        <dbReference type="ARBA" id="ARBA00022741"/>
    </source>
</evidence>
<keyword evidence="5 7" id="KW-0067">ATP-binding</keyword>
<dbReference type="PROSITE" id="PS50943">
    <property type="entry name" value="HTH_CROC1"/>
    <property type="match status" value="1"/>
</dbReference>
<dbReference type="CDD" id="cd00093">
    <property type="entry name" value="HTH_XRE"/>
    <property type="match status" value="1"/>
</dbReference>
<dbReference type="Gene3D" id="1.10.260.40">
    <property type="entry name" value="lambda repressor-like DNA-binding domains"/>
    <property type="match status" value="1"/>
</dbReference>
<protein>
    <recommendedName>
        <fullName evidence="7">Shikimate kinase</fullName>
        <shortName evidence="7">SK</shortName>
        <ecNumber evidence="7">2.7.1.71</ecNumber>
    </recommendedName>
</protein>
<feature type="binding site" evidence="7">
    <location>
        <position position="244"/>
    </location>
    <ligand>
        <name>ATP</name>
        <dbReference type="ChEBI" id="CHEBI:30616"/>
    </ligand>
</feature>
<dbReference type="SUPFAM" id="SSF52540">
    <property type="entry name" value="P-loop containing nucleoside triphosphate hydrolases"/>
    <property type="match status" value="1"/>
</dbReference>
<reference evidence="9 10" key="1">
    <citation type="submission" date="2023-01" db="EMBL/GenBank/DDBJ databases">
        <title>Thalassococcus onchidii sp. nov., isolated from a marine invertebrate from the South China Sea.</title>
        <authorList>
            <person name="Xu S."/>
            <person name="Liu Z."/>
            <person name="Xu Y."/>
        </authorList>
    </citation>
    <scope>NUCLEOTIDE SEQUENCE [LARGE SCALE GENOMIC DNA]</scope>
    <source>
        <strain evidence="9 10">KCTC 32084</strain>
    </source>
</reference>
<dbReference type="InterPro" id="IPR031322">
    <property type="entry name" value="Shikimate/glucono_kinase"/>
</dbReference>
<feature type="binding site" evidence="7">
    <location>
        <begin position="136"/>
        <end position="141"/>
    </location>
    <ligand>
        <name>ATP</name>
        <dbReference type="ChEBI" id="CHEBI:30616"/>
    </ligand>
</feature>
<keyword evidence="2 7" id="KW-0808">Transferase</keyword>
<dbReference type="EC" id="2.7.1.71" evidence="7"/>
<keyword evidence="7" id="KW-0479">Metal-binding</keyword>
<evidence type="ECO:0000256" key="5">
    <source>
        <dbReference type="ARBA" id="ARBA00022840"/>
    </source>
</evidence>
<dbReference type="PRINTS" id="PR01100">
    <property type="entry name" value="SHIKIMTKNASE"/>
</dbReference>
<dbReference type="PANTHER" id="PTHR21087">
    <property type="entry name" value="SHIKIMATE KINASE"/>
    <property type="match status" value="1"/>
</dbReference>
<evidence type="ECO:0000256" key="6">
    <source>
        <dbReference type="ARBA" id="ARBA00023141"/>
    </source>
</evidence>
<evidence type="ECO:0000256" key="4">
    <source>
        <dbReference type="ARBA" id="ARBA00022777"/>
    </source>
</evidence>
<dbReference type="InterPro" id="IPR010982">
    <property type="entry name" value="Lambda_DNA-bd_dom_sf"/>
</dbReference>
<dbReference type="PANTHER" id="PTHR21087:SF16">
    <property type="entry name" value="SHIKIMATE KINASE 1, CHLOROPLASTIC"/>
    <property type="match status" value="1"/>
</dbReference>
<comment type="cofactor">
    <cofactor evidence="7">
        <name>Mg(2+)</name>
        <dbReference type="ChEBI" id="CHEBI:18420"/>
    </cofactor>
    <text evidence="7">Binds 1 Mg(2+) ion per subunit.</text>
</comment>
<comment type="subcellular location">
    <subcellularLocation>
        <location evidence="7">Cytoplasm</location>
    </subcellularLocation>
</comment>
<keyword evidence="6 7" id="KW-0057">Aromatic amino acid biosynthesis</keyword>
<feature type="domain" description="HTH cro/C1-type" evidence="8">
    <location>
        <begin position="29"/>
        <end position="83"/>
    </location>
</feature>
<comment type="caution">
    <text evidence="9">The sequence shown here is derived from an EMBL/GenBank/DDBJ whole genome shotgun (WGS) entry which is preliminary data.</text>
</comment>
<evidence type="ECO:0000313" key="10">
    <source>
        <dbReference type="Proteomes" id="UP001210720"/>
    </source>
</evidence>
<keyword evidence="1 7" id="KW-0028">Amino-acid biosynthesis</keyword>
<dbReference type="InterPro" id="IPR027417">
    <property type="entry name" value="P-loop_NTPase"/>
</dbReference>
<dbReference type="Pfam" id="PF01381">
    <property type="entry name" value="HTH_3"/>
    <property type="match status" value="1"/>
</dbReference>
<comment type="subunit">
    <text evidence="7">Monomer.</text>
</comment>
<evidence type="ECO:0000259" key="8">
    <source>
        <dbReference type="PROSITE" id="PS50943"/>
    </source>
</evidence>
<proteinExistence type="inferred from homology"/>
<dbReference type="RefSeq" id="WP_271433388.1">
    <property type="nucleotide sequence ID" value="NZ_JAQIOY010000006.1"/>
</dbReference>
<comment type="caution">
    <text evidence="7">Lacks conserved residue(s) required for the propagation of feature annotation.</text>
</comment>
<feature type="binding site" evidence="7">
    <location>
        <position position="140"/>
    </location>
    <ligand>
        <name>Mg(2+)</name>
        <dbReference type="ChEBI" id="CHEBI:18420"/>
    </ligand>
</feature>
<dbReference type="Proteomes" id="UP001210720">
    <property type="component" value="Unassembled WGS sequence"/>
</dbReference>
<accession>A0ABT4XVS5</accession>
<keyword evidence="4 7" id="KW-0418">Kinase</keyword>
<dbReference type="CDD" id="cd00464">
    <property type="entry name" value="SK"/>
    <property type="match status" value="1"/>
</dbReference>
<comment type="function">
    <text evidence="7">Catalyzes the specific phosphorylation of the 3-hydroxyl group of shikimic acid using ATP as a cosubstrate.</text>
</comment>
<keyword evidence="7" id="KW-0460">Magnesium</keyword>
<sequence length="309" mass="33715">MIAEGGKSELEDALQDAASEVMARAGERVRAARERKGIPRRILAQRSGVSARYLAQLESGEGNISIALLTRVAHALDHRLEWLISEDDPWGSDILRLVRLFQAADAQTQENVLRALSVDASEMQRAERICLVGLRGAGKSTLGQRASEALSMPFVELNKEIERSAGMAASEIMALYGPEGFRKLEADSLERVIASHDRVMLAVAGGIVAEPATYSRLLAGFHTIWIKASPEDHMLRVRAQGDERPMAGNPEAMLQLRGILRAREALYDRAHAQVDTSGKSVEAALDLLVAIIQTRGFARSVKTQRSITG</sequence>
<keyword evidence="10" id="KW-1185">Reference proteome</keyword>
<comment type="pathway">
    <text evidence="7">Metabolic intermediate biosynthesis; chorismate biosynthesis; chorismate from D-erythrose 4-phosphate and phosphoenolpyruvate: step 5/7.</text>
</comment>
<evidence type="ECO:0000313" key="9">
    <source>
        <dbReference type="EMBL" id="MDA7426033.1"/>
    </source>
</evidence>
<dbReference type="InterPro" id="IPR000623">
    <property type="entry name" value="Shikimate_kinase/TSH1"/>
</dbReference>
<feature type="binding site" evidence="7">
    <location>
        <position position="205"/>
    </location>
    <ligand>
        <name>substrate</name>
    </ligand>
</feature>
<organism evidence="9 10">
    <name type="scientific">Thalassococcus lentus</name>
    <dbReference type="NCBI Taxonomy" id="1210524"/>
    <lineage>
        <taxon>Bacteria</taxon>
        <taxon>Pseudomonadati</taxon>
        <taxon>Pseudomonadota</taxon>
        <taxon>Alphaproteobacteria</taxon>
        <taxon>Rhodobacterales</taxon>
        <taxon>Roseobacteraceae</taxon>
        <taxon>Thalassococcus</taxon>
    </lineage>
</organism>
<dbReference type="SUPFAM" id="SSF47413">
    <property type="entry name" value="lambda repressor-like DNA-binding domains"/>
    <property type="match status" value="1"/>
</dbReference>
<dbReference type="SMART" id="SM00530">
    <property type="entry name" value="HTH_XRE"/>
    <property type="match status" value="1"/>
</dbReference>